<gene>
    <name evidence="1" type="ORF">SAMN05443639_102198</name>
</gene>
<evidence type="ECO:0000313" key="1">
    <source>
        <dbReference type="EMBL" id="SET21393.1"/>
    </source>
</evidence>
<dbReference type="AlphaFoldDB" id="A0A1I0CNV2"/>
<dbReference type="EMBL" id="FOIJ01000002">
    <property type="protein sequence ID" value="SET21393.1"/>
    <property type="molecule type" value="Genomic_DNA"/>
</dbReference>
<accession>A0A1I0CNV2</accession>
<proteinExistence type="predicted"/>
<dbReference type="Proteomes" id="UP000199181">
    <property type="component" value="Unassembled WGS sequence"/>
</dbReference>
<protein>
    <recommendedName>
        <fullName evidence="3">DUF1318 domain-containing protein</fullName>
    </recommendedName>
</protein>
<sequence>MKHRGLLLLAALAAPGCIRAPEIVMVDRATALEEQASGSFQDVERRLARAGMSPAPVPLTPNQLEDLGLQPTPLVENMGKTQADRVDELLRRHCVGEGRDGLLVDTRHSCQAGRLSADDVALVERVNRARLQLWQWMQTVRPGVPAGSLRQRWRQLHVEGVVCGGWVESDDGTWGEKKC</sequence>
<keyword evidence="2" id="KW-1185">Reference proteome</keyword>
<reference evidence="2" key="1">
    <citation type="submission" date="2016-10" db="EMBL/GenBank/DDBJ databases">
        <authorList>
            <person name="Varghese N."/>
            <person name="Submissions S."/>
        </authorList>
    </citation>
    <scope>NUCLEOTIDE SEQUENCE [LARGE SCALE GENOMIC DNA]</scope>
    <source>
        <strain evidence="2">DSM 16858</strain>
    </source>
</reference>
<organism evidence="1 2">
    <name type="scientific">Stigmatella erecta</name>
    <dbReference type="NCBI Taxonomy" id="83460"/>
    <lineage>
        <taxon>Bacteria</taxon>
        <taxon>Pseudomonadati</taxon>
        <taxon>Myxococcota</taxon>
        <taxon>Myxococcia</taxon>
        <taxon>Myxococcales</taxon>
        <taxon>Cystobacterineae</taxon>
        <taxon>Archangiaceae</taxon>
        <taxon>Stigmatella</taxon>
    </lineage>
</organism>
<evidence type="ECO:0008006" key="3">
    <source>
        <dbReference type="Google" id="ProtNLM"/>
    </source>
</evidence>
<evidence type="ECO:0000313" key="2">
    <source>
        <dbReference type="Proteomes" id="UP000199181"/>
    </source>
</evidence>
<dbReference type="RefSeq" id="WP_093516315.1">
    <property type="nucleotide sequence ID" value="NZ_FOIJ01000002.1"/>
</dbReference>
<name>A0A1I0CNV2_9BACT</name>